<dbReference type="Gene3D" id="3.40.395.10">
    <property type="entry name" value="Adenoviral Proteinase, Chain A"/>
    <property type="match status" value="1"/>
</dbReference>
<dbReference type="PANTHER" id="PTHR46468">
    <property type="entry name" value="SENTRIN-SPECIFIC PROTEASE 8"/>
    <property type="match status" value="1"/>
</dbReference>
<dbReference type="PROSITE" id="PS50600">
    <property type="entry name" value="ULP_PROTEASE"/>
    <property type="match status" value="1"/>
</dbReference>
<accession>A0A061H0Y4</accession>
<evidence type="ECO:0000259" key="5">
    <source>
        <dbReference type="PROSITE" id="PS50600"/>
    </source>
</evidence>
<gene>
    <name evidence="6" type="ORF">PFL1_06542</name>
</gene>
<dbReference type="InterPro" id="IPR038765">
    <property type="entry name" value="Papain-like_cys_pep_sf"/>
</dbReference>
<dbReference type="OrthoDB" id="5065855at2759"/>
<dbReference type="Proteomes" id="UP000053664">
    <property type="component" value="Unassembled WGS sequence"/>
</dbReference>
<evidence type="ECO:0000256" key="2">
    <source>
        <dbReference type="ARBA" id="ARBA00022670"/>
    </source>
</evidence>
<dbReference type="InterPro" id="IPR003653">
    <property type="entry name" value="Peptidase_C48_C"/>
</dbReference>
<feature type="domain" description="Ubiquitin-like protease family profile" evidence="5">
    <location>
        <begin position="12"/>
        <end position="183"/>
    </location>
</feature>
<dbReference type="AlphaFoldDB" id="A0A061H0Y4"/>
<reference evidence="6 7" key="1">
    <citation type="journal article" date="2013" name="Plant Cell">
        <title>The transition from a phytopathogenic smut ancestor to an anamorphic biocontrol agent deciphered by comparative whole-genome analysis.</title>
        <authorList>
            <person name="Lefebvre F."/>
            <person name="Joly D.L."/>
            <person name="Labbe C."/>
            <person name="Teichmann B."/>
            <person name="Linning R."/>
            <person name="Belzile F."/>
            <person name="Bakkeren G."/>
            <person name="Belanger R.R."/>
        </authorList>
    </citation>
    <scope>NUCLEOTIDE SEQUENCE [LARGE SCALE GENOMIC DNA]</scope>
    <source>
        <strain evidence="6 7">PF-1</strain>
    </source>
</reference>
<dbReference type="GO" id="GO:0006508">
    <property type="term" value="P:proteolysis"/>
    <property type="evidence" value="ECO:0007669"/>
    <property type="project" value="UniProtKB-KW"/>
</dbReference>
<dbReference type="PANTHER" id="PTHR46468:SF1">
    <property type="entry name" value="SENTRIN-SPECIFIC PROTEASE 8"/>
    <property type="match status" value="1"/>
</dbReference>
<evidence type="ECO:0000256" key="4">
    <source>
        <dbReference type="ARBA" id="ARBA00022807"/>
    </source>
</evidence>
<dbReference type="KEGG" id="pfp:PFL1_06542"/>
<keyword evidence="4" id="KW-0788">Thiol protease</keyword>
<dbReference type="GO" id="GO:0008234">
    <property type="term" value="F:cysteine-type peptidase activity"/>
    <property type="evidence" value="ECO:0007669"/>
    <property type="project" value="UniProtKB-KW"/>
</dbReference>
<dbReference type="Pfam" id="PF02902">
    <property type="entry name" value="Peptidase_C48"/>
    <property type="match status" value="1"/>
</dbReference>
<evidence type="ECO:0000313" key="7">
    <source>
        <dbReference type="Proteomes" id="UP000053664"/>
    </source>
</evidence>
<comment type="similarity">
    <text evidence="1">Belongs to the peptidase C48 family.</text>
</comment>
<dbReference type="GeneID" id="19320615"/>
<sequence length="256" mass="28720">MDDTLTLSYRDAYLRRSDLATIEPDEWVGDNLLSFHSTWLHSTAAAPASIAMWPPAIVELLVSIDDPQEAKQVLPPIDQRWLCLPVSDRYGRVGSDASHWSLLLFDTATRRCIHFDSLPPANRAAADSVARAIVDIVARDHRSQGRVGGATTANTVVDQVETLPRQNNGSDCGVYVLALTHSLQPLLEANLANLHPDTSPNILDNVVDDLATRWIPERIRLYRQRYRDWLHRWAAAKSSWDNPADVRRCIGEIEMP</sequence>
<dbReference type="eggNOG" id="KOG3246">
    <property type="taxonomic scope" value="Eukaryota"/>
</dbReference>
<dbReference type="SUPFAM" id="SSF54001">
    <property type="entry name" value="Cysteine proteinases"/>
    <property type="match status" value="1"/>
</dbReference>
<dbReference type="HOGENOM" id="CLU_096913_0_0_1"/>
<keyword evidence="3" id="KW-0378">Hydrolase</keyword>
<dbReference type="InterPro" id="IPR044613">
    <property type="entry name" value="Nep1/2-like"/>
</dbReference>
<dbReference type="EMBL" id="KE361649">
    <property type="protein sequence ID" value="EPQ25868.1"/>
    <property type="molecule type" value="Genomic_DNA"/>
</dbReference>
<dbReference type="GO" id="GO:0000338">
    <property type="term" value="P:protein deneddylation"/>
    <property type="evidence" value="ECO:0007669"/>
    <property type="project" value="TreeGrafter"/>
</dbReference>
<dbReference type="RefSeq" id="XP_007882276.1">
    <property type="nucleotide sequence ID" value="XM_007884085.1"/>
</dbReference>
<evidence type="ECO:0000256" key="1">
    <source>
        <dbReference type="ARBA" id="ARBA00005234"/>
    </source>
</evidence>
<organism evidence="6 7">
    <name type="scientific">Pseudozyma flocculosa PF-1</name>
    <dbReference type="NCBI Taxonomy" id="1277687"/>
    <lineage>
        <taxon>Eukaryota</taxon>
        <taxon>Fungi</taxon>
        <taxon>Dikarya</taxon>
        <taxon>Basidiomycota</taxon>
        <taxon>Ustilaginomycotina</taxon>
        <taxon>Ustilaginomycetes</taxon>
        <taxon>Ustilaginales</taxon>
        <taxon>Ustilaginaceae</taxon>
        <taxon>Pseudozyma</taxon>
    </lineage>
</organism>
<dbReference type="GO" id="GO:0019784">
    <property type="term" value="F:deNEDDylase activity"/>
    <property type="evidence" value="ECO:0007669"/>
    <property type="project" value="InterPro"/>
</dbReference>
<evidence type="ECO:0000313" key="6">
    <source>
        <dbReference type="EMBL" id="EPQ25868.1"/>
    </source>
</evidence>
<name>A0A061H0Y4_9BASI</name>
<protein>
    <recommendedName>
        <fullName evidence="5">Ubiquitin-like protease family profile domain-containing protein</fullName>
    </recommendedName>
</protein>
<proteinExistence type="inferred from homology"/>
<keyword evidence="2" id="KW-0645">Protease</keyword>
<evidence type="ECO:0000256" key="3">
    <source>
        <dbReference type="ARBA" id="ARBA00022801"/>
    </source>
</evidence>